<keyword evidence="2" id="KW-0560">Oxidoreductase</keyword>
<accession>C6XRR2</accession>
<evidence type="ECO:0000256" key="2">
    <source>
        <dbReference type="ARBA" id="ARBA00023002"/>
    </source>
</evidence>
<dbReference type="Pfam" id="PF00106">
    <property type="entry name" value="adh_short"/>
    <property type="match status" value="1"/>
</dbReference>
<dbReference type="SUPFAM" id="SSF51735">
    <property type="entry name" value="NAD(P)-binding Rossmann-fold domains"/>
    <property type="match status" value="1"/>
</dbReference>
<sequence>MLAKQQRPLALITGASAGIGEAIAREYAANNYDVILVARRKEKLEQLAEELSTAHGISIYIHCVDLSRPDSTQQIVQYLQTIQRDIEILVNNAGFGLAPEFTNTSWQEQASFLQLMLNTPCELAHALLPAMRKRGHGSIINIASMAGFAPAGRGHTLYAASKAALIKFSQSLYMENQKYGLHIVAVCPGLTYSEFHDVNGQRGKLEALPKYLWQSSEDVAKATFKAGQRSNPVCIPGSINKTLYILNKILPEQLTMHLMKARHR</sequence>
<dbReference type="PANTHER" id="PTHR44196">
    <property type="entry name" value="DEHYDROGENASE/REDUCTASE SDR FAMILY MEMBER 7B"/>
    <property type="match status" value="1"/>
</dbReference>
<dbReference type="PRINTS" id="PR00081">
    <property type="entry name" value="GDHRDH"/>
</dbReference>
<dbReference type="eggNOG" id="COG0300">
    <property type="taxonomic scope" value="Bacteria"/>
</dbReference>
<dbReference type="AlphaFoldDB" id="C6XRR2"/>
<proteinExistence type="inferred from homology"/>
<gene>
    <name evidence="4" type="ordered locus">Hbal_3004</name>
</gene>
<dbReference type="RefSeq" id="WP_015828822.1">
    <property type="nucleotide sequence ID" value="NC_012982.1"/>
</dbReference>
<evidence type="ECO:0000313" key="5">
    <source>
        <dbReference type="Proteomes" id="UP000002745"/>
    </source>
</evidence>
<dbReference type="PIRSF" id="PIRSF000126">
    <property type="entry name" value="11-beta-HSD1"/>
    <property type="match status" value="1"/>
</dbReference>
<dbReference type="STRING" id="582402.Hbal_3004"/>
<protein>
    <submittedName>
        <fullName evidence="4">Short-chain dehydrogenase/reductase SDR</fullName>
    </submittedName>
</protein>
<dbReference type="GO" id="GO:0016020">
    <property type="term" value="C:membrane"/>
    <property type="evidence" value="ECO:0007669"/>
    <property type="project" value="TreeGrafter"/>
</dbReference>
<dbReference type="PRINTS" id="PR00080">
    <property type="entry name" value="SDRFAMILY"/>
</dbReference>
<dbReference type="KEGG" id="hba:Hbal_3004"/>
<dbReference type="Gene3D" id="3.40.50.720">
    <property type="entry name" value="NAD(P)-binding Rossmann-like Domain"/>
    <property type="match status" value="1"/>
</dbReference>
<dbReference type="GO" id="GO:0016491">
    <property type="term" value="F:oxidoreductase activity"/>
    <property type="evidence" value="ECO:0007669"/>
    <property type="project" value="UniProtKB-KW"/>
</dbReference>
<dbReference type="InterPro" id="IPR036291">
    <property type="entry name" value="NAD(P)-bd_dom_sf"/>
</dbReference>
<keyword evidence="5" id="KW-1185">Reference proteome</keyword>
<dbReference type="HOGENOM" id="CLU_010194_2_1_5"/>
<dbReference type="OrthoDB" id="9808814at2"/>
<dbReference type="EMBL" id="CP001678">
    <property type="protein sequence ID" value="ACT60672.1"/>
    <property type="molecule type" value="Genomic_DNA"/>
</dbReference>
<organism evidence="4 5">
    <name type="scientific">Hirschia baltica (strain ATCC 49814 / DSM 5838 / IFAM 1418)</name>
    <dbReference type="NCBI Taxonomy" id="582402"/>
    <lineage>
        <taxon>Bacteria</taxon>
        <taxon>Pseudomonadati</taxon>
        <taxon>Pseudomonadota</taxon>
        <taxon>Alphaproteobacteria</taxon>
        <taxon>Hyphomonadales</taxon>
        <taxon>Hyphomonadaceae</taxon>
        <taxon>Hirschia</taxon>
    </lineage>
</organism>
<comment type="similarity">
    <text evidence="1 3">Belongs to the short-chain dehydrogenases/reductases (SDR) family.</text>
</comment>
<evidence type="ECO:0000313" key="4">
    <source>
        <dbReference type="EMBL" id="ACT60672.1"/>
    </source>
</evidence>
<dbReference type="InterPro" id="IPR002347">
    <property type="entry name" value="SDR_fam"/>
</dbReference>
<evidence type="ECO:0000256" key="1">
    <source>
        <dbReference type="ARBA" id="ARBA00006484"/>
    </source>
</evidence>
<dbReference type="Proteomes" id="UP000002745">
    <property type="component" value="Chromosome"/>
</dbReference>
<dbReference type="PANTHER" id="PTHR44196:SF2">
    <property type="entry name" value="SHORT-CHAIN DEHYDROGENASE-RELATED"/>
    <property type="match status" value="1"/>
</dbReference>
<reference evidence="5" key="1">
    <citation type="journal article" date="2011" name="J. Bacteriol.">
        <title>Genome sequences of eight morphologically diverse alphaproteobacteria.</title>
        <authorList>
            <consortium name="US DOE Joint Genome Institute"/>
            <person name="Brown P.J."/>
            <person name="Kysela D.T."/>
            <person name="Buechlein A."/>
            <person name="Hemmerich C."/>
            <person name="Brun Y.V."/>
        </authorList>
    </citation>
    <scope>NUCLEOTIDE SEQUENCE [LARGE SCALE GENOMIC DNA]</scope>
    <source>
        <strain evidence="5">ATCC 49814 / DSM 5838 / IFAM 1418</strain>
    </source>
</reference>
<name>C6XRR2_HIRBI</name>
<evidence type="ECO:0000256" key="3">
    <source>
        <dbReference type="RuleBase" id="RU000363"/>
    </source>
</evidence>
<dbReference type="CDD" id="cd05233">
    <property type="entry name" value="SDR_c"/>
    <property type="match status" value="1"/>
</dbReference>